<dbReference type="InterPro" id="IPR001810">
    <property type="entry name" value="F-box_dom"/>
</dbReference>
<dbReference type="InterPro" id="IPR036047">
    <property type="entry name" value="F-box-like_dom_sf"/>
</dbReference>
<dbReference type="EMBL" id="KV744916">
    <property type="protein sequence ID" value="OCK81587.1"/>
    <property type="molecule type" value="Genomic_DNA"/>
</dbReference>
<dbReference type="OrthoDB" id="5422579at2759"/>
<proteinExistence type="predicted"/>
<name>A0A8E2JGL2_9PEZI</name>
<sequence>MSDPSPSPLQLLYLPEELLEPILFLLDLEALKAVRRTCRTFARIAAPRLFRTIHIILSTDSLEWFINCIAFNEVLAQVVKKLVFHGQIPRKYKDRDEWERSSHFGRPEFGLGGQAMLRNRVTQPRDPLINPGQTSRPTHLFRAYDLFQKDISDFHSCYKEEQTRGDSNLKTRYTRVYLAYSNFPAAISNLTRLESAVITAWGTQDDTHPFWHIIRRKTAQSPREWETSTTTREFGRTMEGVMALDWLLRICSSPNAPKKLSCLKFRTYGNAFWLQQQFWRMRSYADVDENICNSLAGLQNAFTNLRSLDVSVVYGIGDFHAHIAGSLAKFLNRAQKLSKLNLAFVAWNGEGVWSSQAQCDILPLLDGWTEIRKLKLSVSTKATSLIAFLAKLANTLLVLELSEIRLIQGGGTWADVIASLPEILNLERIELEKLWEFSEKAGKGRTLFEYWDNEEYIDSIKNFILRRASECPVLVSSTPYRPTRP</sequence>
<protein>
    <recommendedName>
        <fullName evidence="1">F-box domain-containing protein</fullName>
    </recommendedName>
</protein>
<evidence type="ECO:0000259" key="1">
    <source>
        <dbReference type="PROSITE" id="PS50181"/>
    </source>
</evidence>
<reference evidence="2 3" key="1">
    <citation type="journal article" date="2016" name="Nat. Commun.">
        <title>Ectomycorrhizal ecology is imprinted in the genome of the dominant symbiotic fungus Cenococcum geophilum.</title>
        <authorList>
            <consortium name="DOE Joint Genome Institute"/>
            <person name="Peter M."/>
            <person name="Kohler A."/>
            <person name="Ohm R.A."/>
            <person name="Kuo A."/>
            <person name="Krutzmann J."/>
            <person name="Morin E."/>
            <person name="Arend M."/>
            <person name="Barry K.W."/>
            <person name="Binder M."/>
            <person name="Choi C."/>
            <person name="Clum A."/>
            <person name="Copeland A."/>
            <person name="Grisel N."/>
            <person name="Haridas S."/>
            <person name="Kipfer T."/>
            <person name="LaButti K."/>
            <person name="Lindquist E."/>
            <person name="Lipzen A."/>
            <person name="Maire R."/>
            <person name="Meier B."/>
            <person name="Mihaltcheva S."/>
            <person name="Molinier V."/>
            <person name="Murat C."/>
            <person name="Poggeler S."/>
            <person name="Quandt C.A."/>
            <person name="Sperisen C."/>
            <person name="Tritt A."/>
            <person name="Tisserant E."/>
            <person name="Crous P.W."/>
            <person name="Henrissat B."/>
            <person name="Nehls U."/>
            <person name="Egli S."/>
            <person name="Spatafora J.W."/>
            <person name="Grigoriev I.V."/>
            <person name="Martin F.M."/>
        </authorList>
    </citation>
    <scope>NUCLEOTIDE SEQUENCE [LARGE SCALE GENOMIC DNA]</scope>
    <source>
        <strain evidence="2 3">CBS 459.81</strain>
    </source>
</reference>
<dbReference type="InterPro" id="IPR032675">
    <property type="entry name" value="LRR_dom_sf"/>
</dbReference>
<keyword evidence="3" id="KW-1185">Reference proteome</keyword>
<evidence type="ECO:0000313" key="2">
    <source>
        <dbReference type="EMBL" id="OCK81587.1"/>
    </source>
</evidence>
<dbReference type="Pfam" id="PF12937">
    <property type="entry name" value="F-box-like"/>
    <property type="match status" value="1"/>
</dbReference>
<evidence type="ECO:0000313" key="3">
    <source>
        <dbReference type="Proteomes" id="UP000250266"/>
    </source>
</evidence>
<dbReference type="SUPFAM" id="SSF81383">
    <property type="entry name" value="F-box domain"/>
    <property type="match status" value="1"/>
</dbReference>
<accession>A0A8E2JGL2</accession>
<dbReference type="SUPFAM" id="SSF52047">
    <property type="entry name" value="RNI-like"/>
    <property type="match status" value="1"/>
</dbReference>
<dbReference type="Proteomes" id="UP000250266">
    <property type="component" value="Unassembled WGS sequence"/>
</dbReference>
<gene>
    <name evidence="2" type="ORF">K432DRAFT_424864</name>
</gene>
<organism evidence="2 3">
    <name type="scientific">Lepidopterella palustris CBS 459.81</name>
    <dbReference type="NCBI Taxonomy" id="1314670"/>
    <lineage>
        <taxon>Eukaryota</taxon>
        <taxon>Fungi</taxon>
        <taxon>Dikarya</taxon>
        <taxon>Ascomycota</taxon>
        <taxon>Pezizomycotina</taxon>
        <taxon>Dothideomycetes</taxon>
        <taxon>Pleosporomycetidae</taxon>
        <taxon>Mytilinidiales</taxon>
        <taxon>Argynnaceae</taxon>
        <taxon>Lepidopterella</taxon>
    </lineage>
</organism>
<dbReference type="PROSITE" id="PS50181">
    <property type="entry name" value="FBOX"/>
    <property type="match status" value="1"/>
</dbReference>
<feature type="domain" description="F-box" evidence="1">
    <location>
        <begin position="8"/>
        <end position="53"/>
    </location>
</feature>
<dbReference type="Gene3D" id="3.80.10.10">
    <property type="entry name" value="Ribonuclease Inhibitor"/>
    <property type="match status" value="1"/>
</dbReference>
<dbReference type="AlphaFoldDB" id="A0A8E2JGL2"/>